<reference evidence="2 3" key="2">
    <citation type="submission" date="2020-01" db="EMBL/GenBank/DDBJ databases">
        <title>Clostridiaceae sp. nov. isolated from the gut of human by culturomics.</title>
        <authorList>
            <person name="Chang Y."/>
        </authorList>
    </citation>
    <scope>NUCLEOTIDE SEQUENCE [LARGE SCALE GENOMIC DNA]</scope>
    <source>
        <strain evidence="2 3">DONG20-135</strain>
    </source>
</reference>
<feature type="domain" description="LUD" evidence="1">
    <location>
        <begin position="13"/>
        <end position="207"/>
    </location>
</feature>
<reference evidence="2 3" key="1">
    <citation type="submission" date="2019-12" db="EMBL/GenBank/DDBJ databases">
        <authorList>
            <person name="Yang R."/>
        </authorList>
    </citation>
    <scope>NUCLEOTIDE SEQUENCE [LARGE SCALE GENOMIC DNA]</scope>
    <source>
        <strain evidence="2 3">DONG20-135</strain>
    </source>
</reference>
<comment type="caution">
    <text evidence="2">The sequence shown here is derived from an EMBL/GenBank/DDBJ whole genome shotgun (WGS) entry which is preliminary data.</text>
</comment>
<dbReference type="Pfam" id="PF02589">
    <property type="entry name" value="LUD_dom"/>
    <property type="match status" value="1"/>
</dbReference>
<organism evidence="2 3">
    <name type="scientific">Copranaerobaculum intestinale</name>
    <dbReference type="NCBI Taxonomy" id="2692629"/>
    <lineage>
        <taxon>Bacteria</taxon>
        <taxon>Bacillati</taxon>
        <taxon>Bacillota</taxon>
        <taxon>Erysipelotrichia</taxon>
        <taxon>Erysipelotrichales</taxon>
        <taxon>Erysipelotrichaceae</taxon>
        <taxon>Copranaerobaculum</taxon>
    </lineage>
</organism>
<dbReference type="PIRSF" id="PIRSF020269">
    <property type="entry name" value="DUF1121"/>
    <property type="match status" value="1"/>
</dbReference>
<evidence type="ECO:0000313" key="3">
    <source>
        <dbReference type="Proteomes" id="UP000434036"/>
    </source>
</evidence>
<protein>
    <submittedName>
        <fullName evidence="2">Lactate utilization protein</fullName>
    </submittedName>
</protein>
<accession>A0A6N8U9Z0</accession>
<dbReference type="EMBL" id="WUUQ01000002">
    <property type="protein sequence ID" value="MXQ73399.1"/>
    <property type="molecule type" value="Genomic_DNA"/>
</dbReference>
<proteinExistence type="predicted"/>
<gene>
    <name evidence="2" type="ORF">GSF08_05580</name>
</gene>
<evidence type="ECO:0000313" key="2">
    <source>
        <dbReference type="EMBL" id="MXQ73399.1"/>
    </source>
</evidence>
<sequence>MEEHVAAILEEQLEETIHNLNGRRFETYICENRKEVLPLLDELIKDHTVVANGGSVTLQEIGVLDYLKQRDVTFLDRMAPNLDEAGYMNCIREALHCDTYLMSSSAVTRDGQLYNIDGNGNRLASLLFGPKQVLVIVGINKLVADLEAARARMRNLSAPANAHRLNCQTPCVKTGMCMDCRSADRICAQELITSWQRFPGRIKIIFVKESLGY</sequence>
<name>A0A6N8U9Z0_9FIRM</name>
<dbReference type="Proteomes" id="UP000434036">
    <property type="component" value="Unassembled WGS sequence"/>
</dbReference>
<dbReference type="RefSeq" id="WP_160624856.1">
    <property type="nucleotide sequence ID" value="NZ_WUUQ01000002.1"/>
</dbReference>
<keyword evidence="3" id="KW-1185">Reference proteome</keyword>
<evidence type="ECO:0000259" key="1">
    <source>
        <dbReference type="Pfam" id="PF02589"/>
    </source>
</evidence>
<dbReference type="PANTHER" id="PTHR36179">
    <property type="entry name" value="LUD_DOM DOMAIN-CONTAINING PROTEIN"/>
    <property type="match status" value="1"/>
</dbReference>
<dbReference type="PANTHER" id="PTHR36179:SF2">
    <property type="entry name" value="LUD DOMAIN-CONTAINING PROTEIN"/>
    <property type="match status" value="1"/>
</dbReference>
<dbReference type="InterPro" id="IPR003741">
    <property type="entry name" value="LUD_dom"/>
</dbReference>
<dbReference type="AlphaFoldDB" id="A0A6N8U9Z0"/>
<dbReference type="InterPro" id="IPR009501">
    <property type="entry name" value="UCP020269"/>
</dbReference>